<dbReference type="Pfam" id="PF00005">
    <property type="entry name" value="ABC_tran"/>
    <property type="match status" value="1"/>
</dbReference>
<dbReference type="RefSeq" id="WP_153817395.1">
    <property type="nucleotide sequence ID" value="NZ_WJIE01000001.1"/>
</dbReference>
<evidence type="ECO:0000256" key="3">
    <source>
        <dbReference type="ARBA" id="ARBA00022840"/>
    </source>
</evidence>
<proteinExistence type="predicted"/>
<dbReference type="Gene3D" id="3.40.50.300">
    <property type="entry name" value="P-loop containing nucleotide triphosphate hydrolases"/>
    <property type="match status" value="1"/>
</dbReference>
<dbReference type="GO" id="GO:0005524">
    <property type="term" value="F:ATP binding"/>
    <property type="evidence" value="ECO:0007669"/>
    <property type="project" value="UniProtKB-KW"/>
</dbReference>
<dbReference type="PROSITE" id="PS50893">
    <property type="entry name" value="ABC_TRANSPORTER_2"/>
    <property type="match status" value="1"/>
</dbReference>
<comment type="caution">
    <text evidence="5">The sequence shown here is derived from an EMBL/GenBank/DDBJ whole genome shotgun (WGS) entry which is preliminary data.</text>
</comment>
<dbReference type="InterPro" id="IPR003593">
    <property type="entry name" value="AAA+_ATPase"/>
</dbReference>
<evidence type="ECO:0000256" key="1">
    <source>
        <dbReference type="ARBA" id="ARBA00022448"/>
    </source>
</evidence>
<dbReference type="InterPro" id="IPR017871">
    <property type="entry name" value="ABC_transporter-like_CS"/>
</dbReference>
<protein>
    <submittedName>
        <fullName evidence="5">ATP-binding cassette domain-containing protein</fullName>
    </submittedName>
</protein>
<keyword evidence="2" id="KW-0547">Nucleotide-binding</keyword>
<evidence type="ECO:0000259" key="4">
    <source>
        <dbReference type="PROSITE" id="PS50893"/>
    </source>
</evidence>
<keyword evidence="1" id="KW-0813">Transport</keyword>
<reference evidence="5 6" key="1">
    <citation type="submission" date="2019-10" db="EMBL/GenBank/DDBJ databases">
        <title>A soil myxobacterium in the family Polyangiaceae.</title>
        <authorList>
            <person name="Li Y."/>
            <person name="Wang J."/>
        </authorList>
    </citation>
    <scope>NUCLEOTIDE SEQUENCE [LARGE SCALE GENOMIC DNA]</scope>
    <source>
        <strain evidence="5 6">DSM 14734</strain>
    </source>
</reference>
<dbReference type="GO" id="GO:0016887">
    <property type="term" value="F:ATP hydrolysis activity"/>
    <property type="evidence" value="ECO:0007669"/>
    <property type="project" value="InterPro"/>
</dbReference>
<organism evidence="5 6">
    <name type="scientific">Polyangium spumosum</name>
    <dbReference type="NCBI Taxonomy" id="889282"/>
    <lineage>
        <taxon>Bacteria</taxon>
        <taxon>Pseudomonadati</taxon>
        <taxon>Myxococcota</taxon>
        <taxon>Polyangia</taxon>
        <taxon>Polyangiales</taxon>
        <taxon>Polyangiaceae</taxon>
        <taxon>Polyangium</taxon>
    </lineage>
</organism>
<dbReference type="SUPFAM" id="SSF52540">
    <property type="entry name" value="P-loop containing nucleoside triphosphate hydrolases"/>
    <property type="match status" value="1"/>
</dbReference>
<sequence>MTEPLIQIEDLTKSFGARTVLRGVNLCIPRGCLYGLIGPGASGKSVLLKLITGLYRPDAGRILVEGQDVHKMSDLELQQFRLRFGMLFQNNALFDYMTVGENIAFPLRRLFNYAEEEIAERVSERLRVVSLPGFEDRLPAGLSGGQKKRVGVARATITKAEIVLYDEPAAGLDPVTSQRIFELLRDEQRAAGATVVMVSSDLDRLLTVTDRVGMLYRGRLVFDGTTEEAKTSEDPYVRQFVHGLTEGPL</sequence>
<dbReference type="AlphaFoldDB" id="A0A6N7PK55"/>
<evidence type="ECO:0000256" key="2">
    <source>
        <dbReference type="ARBA" id="ARBA00022741"/>
    </source>
</evidence>
<dbReference type="InterPro" id="IPR003439">
    <property type="entry name" value="ABC_transporter-like_ATP-bd"/>
</dbReference>
<dbReference type="PANTHER" id="PTHR43023">
    <property type="entry name" value="PROTEIN TRIGALACTOSYLDIACYLGLYCEROL 3, CHLOROPLASTIC"/>
    <property type="match status" value="1"/>
</dbReference>
<dbReference type="Proteomes" id="UP000440224">
    <property type="component" value="Unassembled WGS sequence"/>
</dbReference>
<accession>A0A6N7PK55</accession>
<dbReference type="InterPro" id="IPR027417">
    <property type="entry name" value="P-loop_NTPase"/>
</dbReference>
<keyword evidence="3 5" id="KW-0067">ATP-binding</keyword>
<feature type="domain" description="ABC transporter" evidence="4">
    <location>
        <begin position="6"/>
        <end position="242"/>
    </location>
</feature>
<gene>
    <name evidence="5" type="ORF">GF068_00880</name>
</gene>
<evidence type="ECO:0000313" key="5">
    <source>
        <dbReference type="EMBL" id="MRG90484.1"/>
    </source>
</evidence>
<dbReference type="PANTHER" id="PTHR43023:SF6">
    <property type="entry name" value="INTERMEMBRANE PHOSPHOLIPID TRANSPORT SYSTEM ATP-BINDING PROTEIN MLAF"/>
    <property type="match status" value="1"/>
</dbReference>
<evidence type="ECO:0000313" key="6">
    <source>
        <dbReference type="Proteomes" id="UP000440224"/>
    </source>
</evidence>
<dbReference type="OrthoDB" id="9802264at2"/>
<name>A0A6N7PK55_9BACT</name>
<dbReference type="SMART" id="SM00382">
    <property type="entry name" value="AAA"/>
    <property type="match status" value="1"/>
</dbReference>
<keyword evidence="6" id="KW-1185">Reference proteome</keyword>
<dbReference type="EMBL" id="WJIE01000001">
    <property type="protein sequence ID" value="MRG90484.1"/>
    <property type="molecule type" value="Genomic_DNA"/>
</dbReference>
<dbReference type="PROSITE" id="PS00211">
    <property type="entry name" value="ABC_TRANSPORTER_1"/>
    <property type="match status" value="1"/>
</dbReference>